<keyword evidence="4" id="KW-1185">Reference proteome</keyword>
<dbReference type="AlphaFoldDB" id="A0A4Z1DZ44"/>
<evidence type="ECO:0000259" key="2">
    <source>
        <dbReference type="Pfam" id="PF11268"/>
    </source>
</evidence>
<keyword evidence="3" id="KW-0238">DNA-binding</keyword>
<accession>A0A4Z1DZ44</accession>
<evidence type="ECO:0000256" key="1">
    <source>
        <dbReference type="SAM" id="MobiDB-lite"/>
    </source>
</evidence>
<feature type="compositionally biased region" description="Basic residues" evidence="1">
    <location>
        <begin position="285"/>
        <end position="294"/>
    </location>
</feature>
<evidence type="ECO:0000313" key="4">
    <source>
        <dbReference type="Proteomes" id="UP000297318"/>
    </source>
</evidence>
<feature type="compositionally biased region" description="Basic and acidic residues" evidence="1">
    <location>
        <begin position="196"/>
        <end position="210"/>
    </location>
</feature>
<dbReference type="InterPro" id="IPR021421">
    <property type="entry name" value="DUF3071"/>
</dbReference>
<gene>
    <name evidence="3" type="ORF">SERN_2409</name>
</gene>
<dbReference type="Proteomes" id="UP000297318">
    <property type="component" value="Unassembled WGS sequence"/>
</dbReference>
<dbReference type="Pfam" id="PF11268">
    <property type="entry name" value="DUF3071"/>
    <property type="match status" value="1"/>
</dbReference>
<feature type="region of interest" description="Disordered" evidence="1">
    <location>
        <begin position="186"/>
        <end position="423"/>
    </location>
</feature>
<feature type="compositionally biased region" description="Basic and acidic residues" evidence="1">
    <location>
        <begin position="363"/>
        <end position="374"/>
    </location>
</feature>
<evidence type="ECO:0000313" key="3">
    <source>
        <dbReference type="EMBL" id="TGO04816.1"/>
    </source>
</evidence>
<proteinExistence type="predicted"/>
<dbReference type="GO" id="GO:0003677">
    <property type="term" value="F:DNA binding"/>
    <property type="evidence" value="ECO:0007669"/>
    <property type="project" value="UniProtKB-KW"/>
</dbReference>
<name>A0A4Z1DZ44_9MICO</name>
<dbReference type="EMBL" id="RHPJ01000003">
    <property type="protein sequence ID" value="TGO04816.1"/>
    <property type="molecule type" value="Genomic_DNA"/>
</dbReference>
<reference evidence="3 4" key="1">
    <citation type="submission" date="2018-11" db="EMBL/GenBank/DDBJ databases">
        <title>Complete genome sequencing of the Actinobacteria Serinibacter sp. K3-2.</title>
        <authorList>
            <person name="Rakitin A.L."/>
            <person name="Beletsky A.V."/>
            <person name="Mardanov A.V."/>
            <person name="Ravin N.V."/>
            <person name="Gromova A.S."/>
            <person name="Filippova S.N."/>
            <person name="Gal'Chenko V.F."/>
        </authorList>
    </citation>
    <scope>NUCLEOTIDE SEQUENCE [LARGE SCALE GENOMIC DNA]</scope>
    <source>
        <strain evidence="3 4">K3-2</strain>
    </source>
</reference>
<dbReference type="InterPro" id="IPR047682">
    <property type="entry name" value="SepH-like"/>
</dbReference>
<comment type="caution">
    <text evidence="3">The sequence shown here is derived from an EMBL/GenBank/DDBJ whole genome shotgun (WGS) entry which is preliminary data.</text>
</comment>
<sequence length="423" mass="44973">MELELDSLHADGENLILRGPDGQRYRLVIDEALRTAVRRDRPHLEALRARELSALRPRDIQSRIRAGASVEEVAAEGGLTLESVRRYEGPVQAERSWIAQQTRALPIGREVGAPTLGDLVVDRLAARGVTSEAEWDAVRRAGEPWEVAVAFTAGGSLRVAHWQVDLTTRSLVALDDESRWLSETELTGSRRSAHGRPFDVEHEDDSRRAPDVVILDSRSLPAEPGDDGPGDHASGAASSATDSPDVPDRHAASPSDEQDTAGDEDRLGSPAATEALLDRLDATRGRRGFGRRRPARGDEPDEGAAPPSSSSDDADDADPAGSARTGARTGGASGTASRSSAVDDALFPVAPVLRLRQQGAPTDEPHDGVTHDAGDTPDGDATAGADDDEAAPAPSNRPARSRAKARRTSIPSWDEIVFGAKQD</sequence>
<organism evidence="3 4">
    <name type="scientific">Serinibacter arcticus</name>
    <dbReference type="NCBI Taxonomy" id="1655435"/>
    <lineage>
        <taxon>Bacteria</taxon>
        <taxon>Bacillati</taxon>
        <taxon>Actinomycetota</taxon>
        <taxon>Actinomycetes</taxon>
        <taxon>Micrococcales</taxon>
        <taxon>Beutenbergiaceae</taxon>
        <taxon>Serinibacter</taxon>
    </lineage>
</organism>
<feature type="domain" description="DUF3071" evidence="2">
    <location>
        <begin position="2"/>
        <end position="163"/>
    </location>
</feature>
<dbReference type="NCBIfam" id="NF040712">
    <property type="entry name" value="SepH"/>
    <property type="match status" value="1"/>
</dbReference>
<protein>
    <submittedName>
        <fullName evidence="3">Putative DNA-binding protein</fullName>
    </submittedName>
</protein>